<dbReference type="InterPro" id="IPR013783">
    <property type="entry name" value="Ig-like_fold"/>
</dbReference>
<sequence>MRLIACLWLPLFVQSQNVTIKGLWSQWHKITFDFIGPYTEEQAAPSPFATYRLTVTFTHSGSDGETSYDVPGFFAADGNAAHTGATGGNVWRCHFSPPHVGMYHYRVAFLTGDGIILDPSLAGESAGYMDGLEGDFVVGYSNKTGRDARAMGLLQYVDERYLWLAGSEEYFLKIGTDSPENLLAYADFDNTPNTYDLRKEYIQHIADWREGDPTWADGRGKGLIGAVNYLSWKGLNMLSFLTFNVQGDDMNVFPYTSVWGYRIDVSKTDQWEIVFEHANSKGIGLHVKTQETENEHLHGNSTFDVRRAIYYRELIARFGHHPLLIWNLGEETKMPSWVLLAAAEYIRKVDPYGHSIDVHTYPDWKNDVYPALMWNNASKVTGASLQCVPETINAEINEWIQRSAESPHPFVVSNDEQNPYYLGVQIDDIDPDHDFIRRHALWGSFLAGGGGVEFYFGWGFRWHQTGEQGPIIGNDDEEDVPYSTCSDITCEDFHTRDKMFSQAFLAWRFMTQNDIPFWEMNGMNHLTPQPDDFVFAKLGDIYLIYTFTNTTEVLLEVASGVNYSVRYWNPKTGGDMIDNGQIIPAGEPGGNTTSRTVTMPMLQAAQVGSPDVLIIVRRVDFAAARSLLREREQLEDLQELVS</sequence>
<dbReference type="OrthoDB" id="1948at2759"/>
<dbReference type="InParanoid" id="A0A0G4E861"/>
<dbReference type="Gene3D" id="3.20.20.80">
    <property type="entry name" value="Glycosidases"/>
    <property type="match status" value="1"/>
</dbReference>
<dbReference type="PhylomeDB" id="A0A0G4E861"/>
<dbReference type="AlphaFoldDB" id="A0A0G4E861"/>
<feature type="signal peptide" evidence="1">
    <location>
        <begin position="1"/>
        <end position="15"/>
    </location>
</feature>
<dbReference type="Proteomes" id="UP000041254">
    <property type="component" value="Unassembled WGS sequence"/>
</dbReference>
<feature type="chain" id="PRO_5012068175" description="DUF5060 domain-containing protein" evidence="1">
    <location>
        <begin position="16"/>
        <end position="642"/>
    </location>
</feature>
<evidence type="ECO:0000259" key="2">
    <source>
        <dbReference type="Pfam" id="PF16586"/>
    </source>
</evidence>
<dbReference type="Gene3D" id="2.60.40.10">
    <property type="entry name" value="Immunoglobulins"/>
    <property type="match status" value="1"/>
</dbReference>
<feature type="domain" description="DUF5060" evidence="2">
    <location>
        <begin position="25"/>
        <end position="109"/>
    </location>
</feature>
<gene>
    <name evidence="3" type="ORF">Vbra_10830</name>
</gene>
<name>A0A0G4E861_VITBC</name>
<evidence type="ECO:0000313" key="4">
    <source>
        <dbReference type="Proteomes" id="UP000041254"/>
    </source>
</evidence>
<dbReference type="Pfam" id="PF16586">
    <property type="entry name" value="DUF5060"/>
    <property type="match status" value="1"/>
</dbReference>
<proteinExistence type="predicted"/>
<keyword evidence="4" id="KW-1185">Reference proteome</keyword>
<reference evidence="3 4" key="1">
    <citation type="submission" date="2014-11" db="EMBL/GenBank/DDBJ databases">
        <authorList>
            <person name="Zhu J."/>
            <person name="Qi W."/>
            <person name="Song R."/>
        </authorList>
    </citation>
    <scope>NUCLEOTIDE SEQUENCE [LARGE SCALE GENOMIC DNA]</scope>
</reference>
<dbReference type="EMBL" id="CDMY01000013">
    <property type="protein sequence ID" value="CEL91678.1"/>
    <property type="molecule type" value="Genomic_DNA"/>
</dbReference>
<evidence type="ECO:0000256" key="1">
    <source>
        <dbReference type="SAM" id="SignalP"/>
    </source>
</evidence>
<accession>A0A0G4E861</accession>
<dbReference type="OMA" id="REGDPTW"/>
<keyword evidence="1" id="KW-0732">Signal</keyword>
<dbReference type="VEuPathDB" id="CryptoDB:Vbra_10830"/>
<protein>
    <recommendedName>
        <fullName evidence="2">DUF5060 domain-containing protein</fullName>
    </recommendedName>
</protein>
<dbReference type="InterPro" id="IPR032260">
    <property type="entry name" value="DUF5060"/>
</dbReference>
<evidence type="ECO:0000313" key="3">
    <source>
        <dbReference type="EMBL" id="CEL91678.1"/>
    </source>
</evidence>
<organism evidence="3 4">
    <name type="scientific">Vitrella brassicaformis (strain CCMP3155)</name>
    <dbReference type="NCBI Taxonomy" id="1169540"/>
    <lineage>
        <taxon>Eukaryota</taxon>
        <taxon>Sar</taxon>
        <taxon>Alveolata</taxon>
        <taxon>Colpodellida</taxon>
        <taxon>Vitrellaceae</taxon>
        <taxon>Vitrella</taxon>
    </lineage>
</organism>